<gene>
    <name evidence="2" type="ORF">SOCEGT47_005310</name>
</gene>
<dbReference type="EMBL" id="CP012670">
    <property type="protein sequence ID" value="AUX20068.1"/>
    <property type="molecule type" value="Genomic_DNA"/>
</dbReference>
<accession>A0A4P2PU09</accession>
<dbReference type="AlphaFoldDB" id="A0A4P2PU09"/>
<feature type="region of interest" description="Disordered" evidence="1">
    <location>
        <begin position="29"/>
        <end position="74"/>
    </location>
</feature>
<organism evidence="2 3">
    <name type="scientific">Sorangium cellulosum</name>
    <name type="common">Polyangium cellulosum</name>
    <dbReference type="NCBI Taxonomy" id="56"/>
    <lineage>
        <taxon>Bacteria</taxon>
        <taxon>Pseudomonadati</taxon>
        <taxon>Myxococcota</taxon>
        <taxon>Polyangia</taxon>
        <taxon>Polyangiales</taxon>
        <taxon>Polyangiaceae</taxon>
        <taxon>Sorangium</taxon>
    </lineage>
</organism>
<name>A0A4P2PU09_SORCE</name>
<feature type="compositionally biased region" description="Basic and acidic residues" evidence="1">
    <location>
        <begin position="41"/>
        <end position="50"/>
    </location>
</feature>
<reference evidence="2 3" key="1">
    <citation type="submission" date="2015-09" db="EMBL/GenBank/DDBJ databases">
        <title>Sorangium comparison.</title>
        <authorList>
            <person name="Zaburannyi N."/>
            <person name="Bunk B."/>
            <person name="Overmann J."/>
            <person name="Mueller R."/>
        </authorList>
    </citation>
    <scope>NUCLEOTIDE SEQUENCE [LARGE SCALE GENOMIC DNA]</scope>
    <source>
        <strain evidence="2 3">So ceGT47</strain>
    </source>
</reference>
<proteinExistence type="predicted"/>
<feature type="compositionally biased region" description="Basic residues" evidence="1">
    <location>
        <begin position="51"/>
        <end position="62"/>
    </location>
</feature>
<dbReference type="Proteomes" id="UP000295781">
    <property type="component" value="Chromosome"/>
</dbReference>
<evidence type="ECO:0000256" key="1">
    <source>
        <dbReference type="SAM" id="MobiDB-lite"/>
    </source>
</evidence>
<evidence type="ECO:0000313" key="3">
    <source>
        <dbReference type="Proteomes" id="UP000295781"/>
    </source>
</evidence>
<evidence type="ECO:0000313" key="2">
    <source>
        <dbReference type="EMBL" id="AUX20068.1"/>
    </source>
</evidence>
<protein>
    <submittedName>
        <fullName evidence="2">Uncharacterized protein</fullName>
    </submittedName>
</protein>
<sequence length="74" mass="8006">MRAVSALVPANYDIDLPVNAHEPIAHMGVTGMSDGTCPWDGGRERGEARRSGARRTRRRQRVNHTGDGAHDNAG</sequence>